<keyword evidence="6 16" id="KW-0812">Transmembrane</keyword>
<feature type="transmembrane region" description="Helical" evidence="16">
    <location>
        <begin position="418"/>
        <end position="442"/>
    </location>
</feature>
<dbReference type="InterPro" id="IPR036770">
    <property type="entry name" value="Ankyrin_rpt-contain_sf"/>
</dbReference>
<keyword evidence="5" id="KW-1052">Target cell membrane</keyword>
<feature type="repeat" description="ANK" evidence="15">
    <location>
        <begin position="136"/>
        <end position="168"/>
    </location>
</feature>
<evidence type="ECO:0000256" key="13">
    <source>
        <dbReference type="ARBA" id="ARBA00023298"/>
    </source>
</evidence>
<dbReference type="SUPFAM" id="SSF48403">
    <property type="entry name" value="Ankyrin repeat"/>
    <property type="match status" value="1"/>
</dbReference>
<evidence type="ECO:0000256" key="12">
    <source>
        <dbReference type="ARBA" id="ARBA00023136"/>
    </source>
</evidence>
<keyword evidence="9" id="KW-0800">Toxin</keyword>
<evidence type="ECO:0000256" key="7">
    <source>
        <dbReference type="ARBA" id="ARBA00022737"/>
    </source>
</evidence>
<dbReference type="InterPro" id="IPR013555">
    <property type="entry name" value="TRP_dom"/>
</dbReference>
<dbReference type="PANTHER" id="PTHR10117:SF54">
    <property type="entry name" value="TRANSIENT RECEPTOR POTENTIAL-GAMMA PROTEIN"/>
    <property type="match status" value="1"/>
</dbReference>
<keyword evidence="12 16" id="KW-0472">Membrane</keyword>
<keyword evidence="11" id="KW-0406">Ion transport</keyword>
<evidence type="ECO:0000256" key="8">
    <source>
        <dbReference type="ARBA" id="ARBA00022989"/>
    </source>
</evidence>
<dbReference type="Pfam" id="PF00520">
    <property type="entry name" value="Ion_trans"/>
    <property type="match status" value="1"/>
</dbReference>
<feature type="transmembrane region" description="Helical" evidence="16">
    <location>
        <begin position="591"/>
        <end position="613"/>
    </location>
</feature>
<evidence type="ECO:0000256" key="4">
    <source>
        <dbReference type="ARBA" id="ARBA00022483"/>
    </source>
</evidence>
<evidence type="ECO:0000256" key="16">
    <source>
        <dbReference type="SAM" id="Phobius"/>
    </source>
</evidence>
<comment type="subcellular location">
    <subcellularLocation>
        <location evidence="1">Membrane</location>
        <topology evidence="1">Multi-pass membrane protein</topology>
    </subcellularLocation>
    <subcellularLocation>
        <location evidence="2">Target cell membrane</location>
    </subcellularLocation>
</comment>
<keyword evidence="9" id="KW-0638">Presynaptic neurotoxin</keyword>
<evidence type="ECO:0000256" key="10">
    <source>
        <dbReference type="ARBA" id="ARBA00023043"/>
    </source>
</evidence>
<evidence type="ECO:0000256" key="3">
    <source>
        <dbReference type="ARBA" id="ARBA00022448"/>
    </source>
</evidence>
<evidence type="ECO:0000256" key="9">
    <source>
        <dbReference type="ARBA" id="ARBA00023028"/>
    </source>
</evidence>
<evidence type="ECO:0000313" key="19">
    <source>
        <dbReference type="RefSeq" id="XP_013778879.1"/>
    </source>
</evidence>
<organism evidence="18 19">
    <name type="scientific">Limulus polyphemus</name>
    <name type="common">Atlantic horseshoe crab</name>
    <dbReference type="NCBI Taxonomy" id="6850"/>
    <lineage>
        <taxon>Eukaryota</taxon>
        <taxon>Metazoa</taxon>
        <taxon>Ecdysozoa</taxon>
        <taxon>Arthropoda</taxon>
        <taxon>Chelicerata</taxon>
        <taxon>Merostomata</taxon>
        <taxon>Xiphosura</taxon>
        <taxon>Limulidae</taxon>
        <taxon>Limulus</taxon>
    </lineage>
</organism>
<feature type="transmembrane region" description="Helical" evidence="16">
    <location>
        <begin position="320"/>
        <end position="337"/>
    </location>
</feature>
<dbReference type="PROSITE" id="PS50088">
    <property type="entry name" value="ANK_REPEAT"/>
    <property type="match status" value="1"/>
</dbReference>
<evidence type="ECO:0000256" key="15">
    <source>
        <dbReference type="PROSITE-ProRule" id="PRU00023"/>
    </source>
</evidence>
<name>A0ABM1BBW5_LIMPO</name>
<feature type="transmembrane region" description="Helical" evidence="16">
    <location>
        <begin position="504"/>
        <end position="526"/>
    </location>
</feature>
<evidence type="ECO:0000256" key="11">
    <source>
        <dbReference type="ARBA" id="ARBA00023065"/>
    </source>
</evidence>
<dbReference type="GeneID" id="106463404"/>
<dbReference type="SMART" id="SM00248">
    <property type="entry name" value="ANK"/>
    <property type="match status" value="2"/>
</dbReference>
<dbReference type="PANTHER" id="PTHR10117">
    <property type="entry name" value="TRANSIENT RECEPTOR POTENTIAL CHANNEL"/>
    <property type="match status" value="1"/>
</dbReference>
<dbReference type="Gene3D" id="1.10.287.70">
    <property type="match status" value="1"/>
</dbReference>
<feature type="domain" description="Transient receptor ion channel" evidence="17">
    <location>
        <begin position="162"/>
        <end position="228"/>
    </location>
</feature>
<sequence>MARSKESPCHALERLSLDQKSLTVEERRFLQGVQDQDVERVRNMLETDPNLSINCCNFRGERALEIAVGVHDEELVVELLNLSKYRSKPIDYDHYYASILRAVLEQEEPILKILLASYAEFKSQGTDDSPPDVASSNLTPLMAAAINGNIRITRLLMENGHKINDPNHASYVNYKYGESLKESISRINAYRALASPTYIIAKNNDPILEAFQLSDELHKLGSNFLEYKDEYEKLSVECSQFAAALLDQCRDTKEVKTILRQKEGCIDSRPHPFPRLNHAIYLKQKQFVTHPNCQQVIRSVWVGELSDWWSWSTTRRTRHILTHALIAPFLVLFYVLFKTETLKKPLRVPLNRFIYSVVFYVYFLMFLIASLYNEIHDLLHPVRWSEVAVGFWVVGYALELVCSVYYQKPKVFFRSFWTVYDVITFSFFLIAEALWFGLYIMSKVDKTAVYLTREQWSPFHCFLIAEGLYALGTLFAFCRLLFWYEAHTKLGPLSVSLRYMIYDVLKFLLIILVILFSFVIAINSIYRNYKENILYLENGRKKHQPESFSTIQKTFKTLFWAIFGTEQSVAADIVLSGNQTNMEADHVFTEAVGYFLWGFYHITIVIILLNMLIAMMTGSYKRVQENSDTEWKFARSALWLAYFACRSAVPSPLNLIPRIQKLVNLGKKLRDCFWKKNFSSQNTKGGVYKRNCCFFENCGEEEGECQTQKDYKDLIIQLKHRYLQAQEHRTLNTVISNQNMISGEMLEKLRTEVIQEVRKSLRSSITLAQLRFFKPSLKQSNEVDGSIDNETRCTSI</sequence>
<feature type="transmembrane region" description="Helical" evidence="16">
    <location>
        <begin position="462"/>
        <end position="484"/>
    </location>
</feature>
<evidence type="ECO:0000259" key="17">
    <source>
        <dbReference type="SMART" id="SM01420"/>
    </source>
</evidence>
<evidence type="ECO:0000256" key="5">
    <source>
        <dbReference type="ARBA" id="ARBA00022537"/>
    </source>
</evidence>
<proteinExistence type="predicted"/>
<evidence type="ECO:0000256" key="1">
    <source>
        <dbReference type="ARBA" id="ARBA00004141"/>
    </source>
</evidence>
<dbReference type="InterPro" id="IPR002110">
    <property type="entry name" value="Ankyrin_rpt"/>
</dbReference>
<dbReference type="InterPro" id="IPR005821">
    <property type="entry name" value="Ion_trans_dom"/>
</dbReference>
<dbReference type="InterPro" id="IPR002153">
    <property type="entry name" value="TRPC_channel"/>
</dbReference>
<dbReference type="Gene3D" id="1.25.40.20">
    <property type="entry name" value="Ankyrin repeat-containing domain"/>
    <property type="match status" value="1"/>
</dbReference>
<gene>
    <name evidence="19" type="primary">LOC106463404</name>
</gene>
<dbReference type="Pfam" id="PF00023">
    <property type="entry name" value="Ank"/>
    <property type="match status" value="1"/>
</dbReference>
<dbReference type="PRINTS" id="PR01097">
    <property type="entry name" value="TRNSRECEPTRP"/>
</dbReference>
<keyword evidence="9" id="KW-0528">Neurotoxin</keyword>
<reference evidence="19" key="1">
    <citation type="submission" date="2025-08" db="UniProtKB">
        <authorList>
            <consortium name="RefSeq"/>
        </authorList>
    </citation>
    <scope>IDENTIFICATION</scope>
    <source>
        <tissue evidence="19">Muscle</tissue>
    </source>
</reference>
<keyword evidence="18" id="KW-1185">Reference proteome</keyword>
<keyword evidence="4" id="KW-0268">Exocytosis</keyword>
<evidence type="ECO:0000256" key="2">
    <source>
        <dbReference type="ARBA" id="ARBA00004175"/>
    </source>
</evidence>
<evidence type="ECO:0000256" key="14">
    <source>
        <dbReference type="ARBA" id="ARBA00023303"/>
    </source>
</evidence>
<dbReference type="PROSITE" id="PS50297">
    <property type="entry name" value="ANK_REP_REGION"/>
    <property type="match status" value="1"/>
</dbReference>
<keyword evidence="8 16" id="KW-1133">Transmembrane helix</keyword>
<dbReference type="Pfam" id="PF08344">
    <property type="entry name" value="TRP_2"/>
    <property type="match status" value="1"/>
</dbReference>
<keyword evidence="14" id="KW-0407">Ion channel</keyword>
<evidence type="ECO:0000313" key="18">
    <source>
        <dbReference type="Proteomes" id="UP000694941"/>
    </source>
</evidence>
<accession>A0ABM1BBW5</accession>
<dbReference type="RefSeq" id="XP_013778879.1">
    <property type="nucleotide sequence ID" value="XM_013923425.2"/>
</dbReference>
<dbReference type="SMART" id="SM01420">
    <property type="entry name" value="TRP_2"/>
    <property type="match status" value="1"/>
</dbReference>
<feature type="transmembrane region" description="Helical" evidence="16">
    <location>
        <begin position="384"/>
        <end position="406"/>
    </location>
</feature>
<keyword evidence="7" id="KW-0677">Repeat</keyword>
<keyword evidence="13" id="KW-1053">Target membrane</keyword>
<keyword evidence="3" id="KW-0813">Transport</keyword>
<keyword evidence="10 15" id="KW-0040">ANK repeat</keyword>
<dbReference type="Proteomes" id="UP000694941">
    <property type="component" value="Unplaced"/>
</dbReference>
<feature type="transmembrane region" description="Helical" evidence="16">
    <location>
        <begin position="353"/>
        <end position="372"/>
    </location>
</feature>
<protein>
    <submittedName>
        <fullName evidence="19">Short transient receptor potential channel 3-like</fullName>
    </submittedName>
</protein>
<evidence type="ECO:0000256" key="6">
    <source>
        <dbReference type="ARBA" id="ARBA00022692"/>
    </source>
</evidence>